<dbReference type="Gene3D" id="1.10.287.130">
    <property type="match status" value="1"/>
</dbReference>
<dbReference type="CDD" id="cd17580">
    <property type="entry name" value="REC_2_DhkD-like"/>
    <property type="match status" value="1"/>
</dbReference>
<evidence type="ECO:0000256" key="1">
    <source>
        <dbReference type="ARBA" id="ARBA00000085"/>
    </source>
</evidence>
<evidence type="ECO:0000256" key="5">
    <source>
        <dbReference type="ARBA" id="ARBA00022777"/>
    </source>
</evidence>
<dbReference type="InterPro" id="IPR005467">
    <property type="entry name" value="His_kinase_dom"/>
</dbReference>
<evidence type="ECO:0000256" key="2">
    <source>
        <dbReference type="ARBA" id="ARBA00012438"/>
    </source>
</evidence>
<evidence type="ECO:0000313" key="11">
    <source>
        <dbReference type="Proteomes" id="UP000479692"/>
    </source>
</evidence>
<dbReference type="CDD" id="cd00082">
    <property type="entry name" value="HisKA"/>
    <property type="match status" value="1"/>
</dbReference>
<dbReference type="SMART" id="SM00448">
    <property type="entry name" value="REC"/>
    <property type="match status" value="2"/>
</dbReference>
<dbReference type="InterPro" id="IPR001789">
    <property type="entry name" value="Sig_transdc_resp-reg_receiver"/>
</dbReference>
<dbReference type="FunFam" id="3.30.565.10:FF:000006">
    <property type="entry name" value="Sensor histidine kinase WalK"/>
    <property type="match status" value="1"/>
</dbReference>
<dbReference type="PANTHER" id="PTHR43547:SF2">
    <property type="entry name" value="HYBRID SIGNAL TRANSDUCTION HISTIDINE KINASE C"/>
    <property type="match status" value="1"/>
</dbReference>
<dbReference type="AlphaFoldDB" id="A0A7C9HKI3"/>
<dbReference type="PANTHER" id="PTHR43547">
    <property type="entry name" value="TWO-COMPONENT HISTIDINE KINASE"/>
    <property type="match status" value="1"/>
</dbReference>
<dbReference type="InterPro" id="IPR036890">
    <property type="entry name" value="HATPase_C_sf"/>
</dbReference>
<keyword evidence="4" id="KW-0808">Transferase</keyword>
<dbReference type="Pfam" id="PF02518">
    <property type="entry name" value="HATPase_c"/>
    <property type="match status" value="1"/>
</dbReference>
<dbReference type="PROSITE" id="PS50109">
    <property type="entry name" value="HIS_KIN"/>
    <property type="match status" value="1"/>
</dbReference>
<comment type="catalytic activity">
    <reaction evidence="1">
        <text>ATP + protein L-histidine = ADP + protein N-phospho-L-histidine.</text>
        <dbReference type="EC" id="2.7.13.3"/>
    </reaction>
</comment>
<dbReference type="Gene3D" id="3.30.565.10">
    <property type="entry name" value="Histidine kinase-like ATPase, C-terminal domain"/>
    <property type="match status" value="1"/>
</dbReference>
<dbReference type="InterPro" id="IPR003661">
    <property type="entry name" value="HisK_dim/P_dom"/>
</dbReference>
<comment type="caution">
    <text evidence="10">The sequence shown here is derived from an EMBL/GenBank/DDBJ whole genome shotgun (WGS) entry which is preliminary data.</text>
</comment>
<dbReference type="GO" id="GO:0000155">
    <property type="term" value="F:phosphorelay sensor kinase activity"/>
    <property type="evidence" value="ECO:0007669"/>
    <property type="project" value="InterPro"/>
</dbReference>
<feature type="domain" description="Response regulatory" evidence="9">
    <location>
        <begin position="452"/>
        <end position="568"/>
    </location>
</feature>
<dbReference type="InterPro" id="IPR011006">
    <property type="entry name" value="CheY-like_superfamily"/>
</dbReference>
<keyword evidence="7" id="KW-0175">Coiled coil</keyword>
<dbReference type="InterPro" id="IPR036097">
    <property type="entry name" value="HisK_dim/P_sf"/>
</dbReference>
<evidence type="ECO:0000256" key="6">
    <source>
        <dbReference type="PROSITE-ProRule" id="PRU00169"/>
    </source>
</evidence>
<dbReference type="Gene3D" id="3.40.50.2300">
    <property type="match status" value="2"/>
</dbReference>
<evidence type="ECO:0000256" key="7">
    <source>
        <dbReference type="SAM" id="Coils"/>
    </source>
</evidence>
<dbReference type="SMART" id="SM00387">
    <property type="entry name" value="HATPase_c"/>
    <property type="match status" value="1"/>
</dbReference>
<dbReference type="InterPro" id="IPR004358">
    <property type="entry name" value="Sig_transdc_His_kin-like_C"/>
</dbReference>
<keyword evidence="11" id="KW-1185">Reference proteome</keyword>
<organism evidence="10 11">
    <name type="scientific">Noviluteimonas gilva</name>
    <dbReference type="NCBI Taxonomy" id="2682097"/>
    <lineage>
        <taxon>Bacteria</taxon>
        <taxon>Pseudomonadati</taxon>
        <taxon>Pseudomonadota</taxon>
        <taxon>Gammaproteobacteria</taxon>
        <taxon>Lysobacterales</taxon>
        <taxon>Lysobacteraceae</taxon>
        <taxon>Noviluteimonas</taxon>
    </lineage>
</organism>
<evidence type="ECO:0000256" key="3">
    <source>
        <dbReference type="ARBA" id="ARBA00022553"/>
    </source>
</evidence>
<dbReference type="Pfam" id="PF00072">
    <property type="entry name" value="Response_reg"/>
    <property type="match status" value="2"/>
</dbReference>
<dbReference type="GO" id="GO:0005886">
    <property type="term" value="C:plasma membrane"/>
    <property type="evidence" value="ECO:0007669"/>
    <property type="project" value="UniProtKB-ARBA"/>
</dbReference>
<name>A0A7C9HKI3_9GAMM</name>
<dbReference type="RefSeq" id="WP_156639589.1">
    <property type="nucleotide sequence ID" value="NZ_WOXT01000001.1"/>
</dbReference>
<accession>A0A7C9HKI3</accession>
<sequence length="572" mass="63257">MAAPLTPQPLGPGHTPVNILLVDDQPGRLLTYRAILEPLGERLVDASSGPEALQKLMQDEFAVILLDVNMPGMDGFETASLIHQHPRFERTPIIFVTAVNVSDLDRMRGYKLGAVDYVMVPVIPEILRSKVVVLAELFRKRRELQLANERLAAANEALRNEKARELELLNESLRLANVELAQRNVDLQSQIGERTRAETQLRELDRRKDEFLATLAHELRNPLAPLRNAVSIRKLTGSDDPFQDMMERQLGLLVRLIDDLLDVARISRGKLVLKPEPTTLQQILHAAIETASPVLEAGAHPLQLAVPEMPLPMLADGERLSQVFSNLLSNAAKYSDAGRTIEVVAQRDGQLVTVSVHDRGIGLTQQQIEEVFELFAQVDTSVERARGGLGIGLTLVKQLVEMHGGTIRCESPGLGHGSVFVVTLPLREVGFQPAHAPPPAALSRSTKSRSRRILVLDDNRDAADTLAMMLEILGHEVTRLYDPHAAVAEVERFDPDLVFLDIGMPSLSGYELARQLRAQPDGGRRVLVAVTGWGQPDDRRRTAEAGFDHHLVKPPDLDIVRSICDETQPRTV</sequence>
<feature type="modified residue" description="4-aspartylphosphate" evidence="6">
    <location>
        <position position="501"/>
    </location>
</feature>
<dbReference type="EC" id="2.7.13.3" evidence="2"/>
<feature type="domain" description="Histidine kinase" evidence="8">
    <location>
        <begin position="214"/>
        <end position="428"/>
    </location>
</feature>
<dbReference type="Proteomes" id="UP000479692">
    <property type="component" value="Unassembled WGS sequence"/>
</dbReference>
<evidence type="ECO:0000259" key="9">
    <source>
        <dbReference type="PROSITE" id="PS50110"/>
    </source>
</evidence>
<keyword evidence="5" id="KW-0418">Kinase</keyword>
<dbReference type="SUPFAM" id="SSF52172">
    <property type="entry name" value="CheY-like"/>
    <property type="match status" value="2"/>
</dbReference>
<proteinExistence type="predicted"/>
<dbReference type="Pfam" id="PF00512">
    <property type="entry name" value="HisKA"/>
    <property type="match status" value="1"/>
</dbReference>
<keyword evidence="3 6" id="KW-0597">Phosphoprotein</keyword>
<dbReference type="SMART" id="SM00388">
    <property type="entry name" value="HisKA"/>
    <property type="match status" value="1"/>
</dbReference>
<dbReference type="InterPro" id="IPR003594">
    <property type="entry name" value="HATPase_dom"/>
</dbReference>
<protein>
    <recommendedName>
        <fullName evidence="2">histidine kinase</fullName>
        <ecNumber evidence="2">2.7.13.3</ecNumber>
    </recommendedName>
</protein>
<feature type="domain" description="Response regulatory" evidence="9">
    <location>
        <begin position="18"/>
        <end position="135"/>
    </location>
</feature>
<gene>
    <name evidence="10" type="ORF">GN331_01290</name>
</gene>
<feature type="coiled-coil region" evidence="7">
    <location>
        <begin position="134"/>
        <end position="214"/>
    </location>
</feature>
<evidence type="ECO:0000256" key="4">
    <source>
        <dbReference type="ARBA" id="ARBA00022679"/>
    </source>
</evidence>
<dbReference type="PRINTS" id="PR00344">
    <property type="entry name" value="BCTRLSENSOR"/>
</dbReference>
<feature type="modified residue" description="4-aspartylphosphate" evidence="6">
    <location>
        <position position="67"/>
    </location>
</feature>
<evidence type="ECO:0000259" key="8">
    <source>
        <dbReference type="PROSITE" id="PS50109"/>
    </source>
</evidence>
<dbReference type="SUPFAM" id="SSF55874">
    <property type="entry name" value="ATPase domain of HSP90 chaperone/DNA topoisomerase II/histidine kinase"/>
    <property type="match status" value="1"/>
</dbReference>
<evidence type="ECO:0000313" key="10">
    <source>
        <dbReference type="EMBL" id="MUV12836.1"/>
    </source>
</evidence>
<reference evidence="10 11" key="1">
    <citation type="submission" date="2019-12" db="EMBL/GenBank/DDBJ databases">
        <authorList>
            <person name="Xu J."/>
        </authorList>
    </citation>
    <scope>NUCLEOTIDE SEQUENCE [LARGE SCALE GENOMIC DNA]</scope>
    <source>
        <strain evidence="10 11">HX-5-24</strain>
    </source>
</reference>
<dbReference type="EMBL" id="WOXT01000001">
    <property type="protein sequence ID" value="MUV12836.1"/>
    <property type="molecule type" value="Genomic_DNA"/>
</dbReference>
<dbReference type="PROSITE" id="PS50110">
    <property type="entry name" value="RESPONSE_REGULATORY"/>
    <property type="match status" value="2"/>
</dbReference>
<dbReference type="SUPFAM" id="SSF47384">
    <property type="entry name" value="Homodimeric domain of signal transducing histidine kinase"/>
    <property type="match status" value="1"/>
</dbReference>